<evidence type="ECO:0000313" key="3">
    <source>
        <dbReference type="Proteomes" id="UP000594638"/>
    </source>
</evidence>
<feature type="compositionally biased region" description="Basic and acidic residues" evidence="1">
    <location>
        <begin position="1"/>
        <end position="14"/>
    </location>
</feature>
<feature type="compositionally biased region" description="Low complexity" evidence="1">
    <location>
        <begin position="124"/>
        <end position="142"/>
    </location>
</feature>
<sequence>MEQKCTESLLKIEGEGEGEEEEEEEALSLCDLPINEENQSRKEEVPTPTSNEIQEDFDFCSFLKESEMCAADEVFYRGQILPLRNSVSSEKGLNGIRSDSRSLSRSASMSHCYSYSTGFTNISSRSSSIRSQQSSSSGSSSSTKSNNIPKVRNQFHSHPSPTPQLRLSSTKQGNLRNSDRKSSIWSVLHVGLVTPPKIAFQDLKIRRLNNNNNKNFGSRNSTGSDFSNDNINKKKPRFFDKNGVLFGGCKCYANASDTVSPRVVFIKRSASENEAHSLHLQENNIRRMNTTKNQQQQHHHRTRKQALSRHRTFEWLKQLSLESAINEVLLPM</sequence>
<keyword evidence="3" id="KW-1185">Reference proteome</keyword>
<dbReference type="PANTHER" id="PTHR33922">
    <property type="entry name" value="OS01G0888066 PROTEIN-RELATED"/>
    <property type="match status" value="1"/>
</dbReference>
<organism evidence="2 3">
    <name type="scientific">Olea europaea subsp. europaea</name>
    <dbReference type="NCBI Taxonomy" id="158383"/>
    <lineage>
        <taxon>Eukaryota</taxon>
        <taxon>Viridiplantae</taxon>
        <taxon>Streptophyta</taxon>
        <taxon>Embryophyta</taxon>
        <taxon>Tracheophyta</taxon>
        <taxon>Spermatophyta</taxon>
        <taxon>Magnoliopsida</taxon>
        <taxon>eudicotyledons</taxon>
        <taxon>Gunneridae</taxon>
        <taxon>Pentapetalae</taxon>
        <taxon>asterids</taxon>
        <taxon>lamiids</taxon>
        <taxon>Lamiales</taxon>
        <taxon>Oleaceae</taxon>
        <taxon>Oleeae</taxon>
        <taxon>Olea</taxon>
    </lineage>
</organism>
<dbReference type="Proteomes" id="UP000594638">
    <property type="component" value="Unassembled WGS sequence"/>
</dbReference>
<feature type="region of interest" description="Disordered" evidence="1">
    <location>
        <begin position="124"/>
        <end position="178"/>
    </location>
</feature>
<reference evidence="2 3" key="1">
    <citation type="submission" date="2019-12" db="EMBL/GenBank/DDBJ databases">
        <authorList>
            <person name="Alioto T."/>
            <person name="Alioto T."/>
            <person name="Gomez Garrido J."/>
        </authorList>
    </citation>
    <scope>NUCLEOTIDE SEQUENCE [LARGE SCALE GENOMIC DNA]</scope>
</reference>
<evidence type="ECO:0000313" key="2">
    <source>
        <dbReference type="EMBL" id="CAA2959633.1"/>
    </source>
</evidence>
<dbReference type="EMBL" id="CACTIH010000337">
    <property type="protein sequence ID" value="CAA2959633.1"/>
    <property type="molecule type" value="Genomic_DNA"/>
</dbReference>
<proteinExistence type="predicted"/>
<dbReference type="PANTHER" id="PTHR33922:SF2">
    <property type="entry name" value="OS07G0589600 PROTEIN"/>
    <property type="match status" value="1"/>
</dbReference>
<accession>A0A8S0PYA6</accession>
<protein>
    <submittedName>
        <fullName evidence="2">Uncharacterized protein</fullName>
    </submittedName>
</protein>
<dbReference type="AlphaFoldDB" id="A0A8S0PYA6"/>
<feature type="compositionally biased region" description="Acidic residues" evidence="1">
    <location>
        <begin position="15"/>
        <end position="26"/>
    </location>
</feature>
<gene>
    <name evidence="2" type="ORF">OLEA9_A117842</name>
</gene>
<evidence type="ECO:0000256" key="1">
    <source>
        <dbReference type="SAM" id="MobiDB-lite"/>
    </source>
</evidence>
<feature type="compositionally biased region" description="Polar residues" evidence="1">
    <location>
        <begin position="143"/>
        <end position="176"/>
    </location>
</feature>
<dbReference type="Gramene" id="OE9A117842T1">
    <property type="protein sequence ID" value="OE9A117842C1"/>
    <property type="gene ID" value="OE9A117842"/>
</dbReference>
<name>A0A8S0PYA6_OLEEU</name>
<comment type="caution">
    <text evidence="2">The sequence shown here is derived from an EMBL/GenBank/DDBJ whole genome shotgun (WGS) entry which is preliminary data.</text>
</comment>
<feature type="region of interest" description="Disordered" evidence="1">
    <location>
        <begin position="1"/>
        <end position="50"/>
    </location>
</feature>
<dbReference type="OrthoDB" id="778913at2759"/>